<evidence type="ECO:0000313" key="8">
    <source>
        <dbReference type="Proteomes" id="UP000014480"/>
    </source>
</evidence>
<reference evidence="8" key="2">
    <citation type="journal article" date="2019" name="Mol. Plant Microbe Interact.">
        <title>Genome sequence resources for four phytopathogenic fungi from the Colletotrichum orbiculare species complex.</title>
        <authorList>
            <person name="Gan P."/>
            <person name="Tsushima A."/>
            <person name="Narusaka M."/>
            <person name="Narusaka Y."/>
            <person name="Takano Y."/>
            <person name="Kubo Y."/>
            <person name="Shirasu K."/>
        </authorList>
    </citation>
    <scope>GENOME REANNOTATION</scope>
    <source>
        <strain evidence="8">104-T / ATCC 96160 / CBS 514.97 / LARS 414 / MAFF 240422</strain>
    </source>
</reference>
<gene>
    <name evidence="7" type="primary">Slc35a3-0</name>
    <name evidence="7" type="ORF">Cob_v008179</name>
</gene>
<feature type="transmembrane region" description="Helical" evidence="6">
    <location>
        <begin position="247"/>
        <end position="268"/>
    </location>
</feature>
<accession>A0A484FLB6</accession>
<feature type="region of interest" description="Disordered" evidence="5">
    <location>
        <begin position="324"/>
        <end position="344"/>
    </location>
</feature>
<dbReference type="Pfam" id="PF04142">
    <property type="entry name" value="Nuc_sug_transp"/>
    <property type="match status" value="1"/>
</dbReference>
<feature type="transmembrane region" description="Helical" evidence="6">
    <location>
        <begin position="119"/>
        <end position="141"/>
    </location>
</feature>
<dbReference type="AlphaFoldDB" id="A0A484FLB6"/>
<dbReference type="GO" id="GO:0000139">
    <property type="term" value="C:Golgi membrane"/>
    <property type="evidence" value="ECO:0007669"/>
    <property type="project" value="InterPro"/>
</dbReference>
<evidence type="ECO:0000256" key="1">
    <source>
        <dbReference type="ARBA" id="ARBA00004141"/>
    </source>
</evidence>
<evidence type="ECO:0000256" key="6">
    <source>
        <dbReference type="SAM" id="Phobius"/>
    </source>
</evidence>
<name>A0A484FLB6_COLOR</name>
<protein>
    <submittedName>
        <fullName evidence="7">UDP-N-acetylglucosamine transporter</fullName>
    </submittedName>
</protein>
<feature type="transmembrane region" description="Helical" evidence="6">
    <location>
        <begin position="305"/>
        <end position="323"/>
    </location>
</feature>
<comment type="subcellular location">
    <subcellularLocation>
        <location evidence="1">Membrane</location>
        <topology evidence="1">Multi-pass membrane protein</topology>
    </subcellularLocation>
</comment>
<evidence type="ECO:0000256" key="3">
    <source>
        <dbReference type="ARBA" id="ARBA00022989"/>
    </source>
</evidence>
<evidence type="ECO:0000313" key="7">
    <source>
        <dbReference type="EMBL" id="TDZ18813.1"/>
    </source>
</evidence>
<evidence type="ECO:0000256" key="2">
    <source>
        <dbReference type="ARBA" id="ARBA00022692"/>
    </source>
</evidence>
<dbReference type="EMBL" id="AMCV02000022">
    <property type="protein sequence ID" value="TDZ18813.1"/>
    <property type="molecule type" value="Genomic_DNA"/>
</dbReference>
<dbReference type="GO" id="GO:0015165">
    <property type="term" value="F:pyrimidine nucleotide-sugar transmembrane transporter activity"/>
    <property type="evidence" value="ECO:0007669"/>
    <property type="project" value="InterPro"/>
</dbReference>
<evidence type="ECO:0000256" key="4">
    <source>
        <dbReference type="ARBA" id="ARBA00023136"/>
    </source>
</evidence>
<keyword evidence="4 6" id="KW-0472">Membrane</keyword>
<feature type="transmembrane region" description="Helical" evidence="6">
    <location>
        <begin position="183"/>
        <end position="203"/>
    </location>
</feature>
<dbReference type="InterPro" id="IPR007271">
    <property type="entry name" value="Nuc_sug_transpt"/>
</dbReference>
<reference evidence="8" key="1">
    <citation type="journal article" date="2013" name="New Phytol.">
        <title>Comparative genomic and transcriptomic analyses reveal the hemibiotrophic stage shift of Colletotrichum fungi.</title>
        <authorList>
            <person name="Gan P."/>
            <person name="Ikeda K."/>
            <person name="Irieda H."/>
            <person name="Narusaka M."/>
            <person name="O'Connell R.J."/>
            <person name="Narusaka Y."/>
            <person name="Takano Y."/>
            <person name="Kubo Y."/>
            <person name="Shirasu K."/>
        </authorList>
    </citation>
    <scope>NUCLEOTIDE SEQUENCE [LARGE SCALE GENOMIC DNA]</scope>
    <source>
        <strain evidence="8">104-T / ATCC 96160 / CBS 514.97 / LARS 414 / MAFF 240422</strain>
    </source>
</reference>
<keyword evidence="2 6" id="KW-0812">Transmembrane</keyword>
<keyword evidence="3 6" id="KW-1133">Transmembrane helix</keyword>
<keyword evidence="8" id="KW-1185">Reference proteome</keyword>
<feature type="transmembrane region" description="Helical" evidence="6">
    <location>
        <begin position="215"/>
        <end position="235"/>
    </location>
</feature>
<dbReference type="Proteomes" id="UP000014480">
    <property type="component" value="Unassembled WGS sequence"/>
</dbReference>
<dbReference type="OrthoDB" id="408493at2759"/>
<proteinExistence type="predicted"/>
<feature type="transmembrane region" description="Helical" evidence="6">
    <location>
        <begin position="280"/>
        <end position="299"/>
    </location>
</feature>
<dbReference type="PANTHER" id="PTHR10231">
    <property type="entry name" value="NUCLEOTIDE-SUGAR TRANSMEMBRANE TRANSPORTER"/>
    <property type="match status" value="1"/>
</dbReference>
<sequence length="344" mass="37070">MANSWRPWNQTQAQAGIALSLLMVQNASSLLLQHKLQHPSTPESPVYNPLTVVVLSELLKLVVSIVALLWTAPTDSDANVKEGSLRRLLQHGHLGSAIPAVMYTAAAASQAVGARNLSLLPYLMLSQVKLILTPVFGMLLLKQVLSRLQWVYLFVMTAGIMLVQLGSTAEAFAAADVKQNQRLAVGIVSMAVAGFCVAFSGVYMEACFKSNGSFLARNAQLAGYSLVFALLGILVQSGVNLESFFAGYNWLVGVLVVLQAVGGFVVSWCVRITSTVAKNYAQGLGFLAASMIPLLSVSGDMKQSFYFGALCVLWGVFGSMWSANKEKGKPNKEQEKSEAERSWV</sequence>
<evidence type="ECO:0000256" key="5">
    <source>
        <dbReference type="SAM" id="MobiDB-lite"/>
    </source>
</evidence>
<feature type="transmembrane region" description="Helical" evidence="6">
    <location>
        <begin position="150"/>
        <end position="171"/>
    </location>
</feature>
<comment type="caution">
    <text evidence="7">The sequence shown here is derived from an EMBL/GenBank/DDBJ whole genome shotgun (WGS) entry which is preliminary data.</text>
</comment>
<organism evidence="7 8">
    <name type="scientific">Colletotrichum orbiculare (strain 104-T / ATCC 96160 / CBS 514.97 / LARS 414 / MAFF 240422)</name>
    <name type="common">Cucumber anthracnose fungus</name>
    <name type="synonym">Colletotrichum lagenarium</name>
    <dbReference type="NCBI Taxonomy" id="1213857"/>
    <lineage>
        <taxon>Eukaryota</taxon>
        <taxon>Fungi</taxon>
        <taxon>Dikarya</taxon>
        <taxon>Ascomycota</taxon>
        <taxon>Pezizomycotina</taxon>
        <taxon>Sordariomycetes</taxon>
        <taxon>Hypocreomycetidae</taxon>
        <taxon>Glomerellales</taxon>
        <taxon>Glomerellaceae</taxon>
        <taxon>Colletotrichum</taxon>
        <taxon>Colletotrichum orbiculare species complex</taxon>
    </lineage>
</organism>